<evidence type="ECO:0000256" key="1">
    <source>
        <dbReference type="ARBA" id="ARBA00001966"/>
    </source>
</evidence>
<feature type="domain" description="Radical SAM core" evidence="7">
    <location>
        <begin position="51"/>
        <end position="274"/>
    </location>
</feature>
<evidence type="ECO:0000313" key="8">
    <source>
        <dbReference type="EMBL" id="NJB69203.1"/>
    </source>
</evidence>
<keyword evidence="4" id="KW-0479">Metal-binding</keyword>
<evidence type="ECO:0000256" key="2">
    <source>
        <dbReference type="ARBA" id="ARBA00022485"/>
    </source>
</evidence>
<evidence type="ECO:0000256" key="5">
    <source>
        <dbReference type="ARBA" id="ARBA00023004"/>
    </source>
</evidence>
<dbReference type="InterPro" id="IPR023885">
    <property type="entry name" value="4Fe4S-binding_SPASM_dom"/>
</dbReference>
<dbReference type="EMBL" id="JAATJA010000004">
    <property type="protein sequence ID" value="NJB69203.1"/>
    <property type="molecule type" value="Genomic_DNA"/>
</dbReference>
<evidence type="ECO:0000259" key="7">
    <source>
        <dbReference type="PROSITE" id="PS51918"/>
    </source>
</evidence>
<dbReference type="Pfam" id="PF13186">
    <property type="entry name" value="SPASM"/>
    <property type="match status" value="1"/>
</dbReference>
<dbReference type="AlphaFoldDB" id="A0A846QS57"/>
<dbReference type="RefSeq" id="WP_167942293.1">
    <property type="nucleotide sequence ID" value="NZ_JAATJA010000004.1"/>
</dbReference>
<dbReference type="Pfam" id="PF04055">
    <property type="entry name" value="Radical_SAM"/>
    <property type="match status" value="1"/>
</dbReference>
<dbReference type="InterPro" id="IPR006638">
    <property type="entry name" value="Elp3/MiaA/NifB-like_rSAM"/>
</dbReference>
<keyword evidence="9" id="KW-1185">Reference proteome</keyword>
<dbReference type="CDD" id="cd21109">
    <property type="entry name" value="SPASM"/>
    <property type="match status" value="1"/>
</dbReference>
<dbReference type="SUPFAM" id="SSF102114">
    <property type="entry name" value="Radical SAM enzymes"/>
    <property type="match status" value="1"/>
</dbReference>
<dbReference type="PROSITE" id="PS51918">
    <property type="entry name" value="RADICAL_SAM"/>
    <property type="match status" value="1"/>
</dbReference>
<reference evidence="8 9" key="1">
    <citation type="submission" date="2020-03" db="EMBL/GenBank/DDBJ databases">
        <title>Genomic Encyclopedia of Type Strains, Phase IV (KMG-IV): sequencing the most valuable type-strain genomes for metagenomic binning, comparative biology and taxonomic classification.</title>
        <authorList>
            <person name="Goeker M."/>
        </authorList>
    </citation>
    <scope>NUCLEOTIDE SEQUENCE [LARGE SCALE GENOMIC DNA]</scope>
    <source>
        <strain evidence="8 9">DSM 24233</strain>
    </source>
</reference>
<evidence type="ECO:0000256" key="4">
    <source>
        <dbReference type="ARBA" id="ARBA00022723"/>
    </source>
</evidence>
<dbReference type="Proteomes" id="UP000580856">
    <property type="component" value="Unassembled WGS sequence"/>
</dbReference>
<dbReference type="CDD" id="cd01335">
    <property type="entry name" value="Radical_SAM"/>
    <property type="match status" value="1"/>
</dbReference>
<evidence type="ECO:0000256" key="6">
    <source>
        <dbReference type="ARBA" id="ARBA00023014"/>
    </source>
</evidence>
<protein>
    <submittedName>
        <fullName evidence="8">Radical SAM protein with 4Fe4S-binding SPASM domain</fullName>
    </submittedName>
</protein>
<dbReference type="InterPro" id="IPR034391">
    <property type="entry name" value="AdoMet-like_SPASM_containing"/>
</dbReference>
<dbReference type="PANTHER" id="PTHR11228:SF7">
    <property type="entry name" value="PQQA PEPTIDE CYCLASE"/>
    <property type="match status" value="1"/>
</dbReference>
<evidence type="ECO:0000313" key="9">
    <source>
        <dbReference type="Proteomes" id="UP000580856"/>
    </source>
</evidence>
<keyword evidence="3" id="KW-0949">S-adenosyl-L-methionine</keyword>
<dbReference type="SMART" id="SM00729">
    <property type="entry name" value="Elp3"/>
    <property type="match status" value="1"/>
</dbReference>
<dbReference type="SFLD" id="SFLDS00029">
    <property type="entry name" value="Radical_SAM"/>
    <property type="match status" value="1"/>
</dbReference>
<dbReference type="InterPro" id="IPR058240">
    <property type="entry name" value="rSAM_sf"/>
</dbReference>
<keyword evidence="6" id="KW-0411">Iron-sulfur</keyword>
<sequence>MAEESGRSNVDRIRDHSALDDVDATLGEILGERFVEYRRRWRMAERELVEFPFPLFLVMETVNTCNYRCIMCFRHSMPAPKPRVMPDDLFESVMAEAAAHGCPSLSVNWNNEPLMDPNLVRRVARARESGFVDVRLNTNASLLDGERSRGLVRAGLTRLSVSLDAATRETYEAVRVGGNWDRVMGNIEQFLRIRKELGARLPLLRVTFVRIRENAHEVDDFVRRWKGVADYVSIQSYVPHIPGERAMALHPDVRSHMADITCSQPFERLVVGVDGDVYPCCSPVGTEIHLGNVRETPLAEIWRGAMSRRLRTMMRERTWDGFDVCRRCLTGTFGAPGEGA</sequence>
<dbReference type="GO" id="GO:0046872">
    <property type="term" value="F:metal ion binding"/>
    <property type="evidence" value="ECO:0007669"/>
    <property type="project" value="UniProtKB-KW"/>
</dbReference>
<dbReference type="SFLD" id="SFLDG01067">
    <property type="entry name" value="SPASM/twitch_domain_containing"/>
    <property type="match status" value="1"/>
</dbReference>
<dbReference type="GO" id="GO:0003824">
    <property type="term" value="F:catalytic activity"/>
    <property type="evidence" value="ECO:0007669"/>
    <property type="project" value="InterPro"/>
</dbReference>
<proteinExistence type="predicted"/>
<accession>A0A846QS57</accession>
<dbReference type="SFLD" id="SFLDG01387">
    <property type="entry name" value="BtrN-like_SPASM_domain_contain"/>
    <property type="match status" value="1"/>
</dbReference>
<dbReference type="NCBIfam" id="TIGR04085">
    <property type="entry name" value="rSAM_more_4Fe4S"/>
    <property type="match status" value="1"/>
</dbReference>
<dbReference type="Gene3D" id="3.20.20.70">
    <property type="entry name" value="Aldolase class I"/>
    <property type="match status" value="1"/>
</dbReference>
<evidence type="ECO:0000256" key="3">
    <source>
        <dbReference type="ARBA" id="ARBA00022691"/>
    </source>
</evidence>
<dbReference type="InterPro" id="IPR050377">
    <property type="entry name" value="Radical_SAM_PqqE_MftC-like"/>
</dbReference>
<name>A0A846QS57_9BACT</name>
<comment type="cofactor">
    <cofactor evidence="1">
        <name>[4Fe-4S] cluster</name>
        <dbReference type="ChEBI" id="CHEBI:49883"/>
    </cofactor>
</comment>
<dbReference type="PANTHER" id="PTHR11228">
    <property type="entry name" value="RADICAL SAM DOMAIN PROTEIN"/>
    <property type="match status" value="1"/>
</dbReference>
<gene>
    <name evidence="8" type="ORF">GGQ74_002900</name>
</gene>
<keyword evidence="2" id="KW-0004">4Fe-4S</keyword>
<comment type="caution">
    <text evidence="8">The sequence shown here is derived from an EMBL/GenBank/DDBJ whole genome shotgun (WGS) entry which is preliminary data.</text>
</comment>
<dbReference type="GO" id="GO:0051536">
    <property type="term" value="F:iron-sulfur cluster binding"/>
    <property type="evidence" value="ECO:0007669"/>
    <property type="project" value="UniProtKB-KW"/>
</dbReference>
<keyword evidence="5" id="KW-0408">Iron</keyword>
<dbReference type="InterPro" id="IPR007197">
    <property type="entry name" value="rSAM"/>
</dbReference>
<organism evidence="8 9">
    <name type="scientific">Desulfobaculum xiamenense</name>
    <dbReference type="NCBI Taxonomy" id="995050"/>
    <lineage>
        <taxon>Bacteria</taxon>
        <taxon>Pseudomonadati</taxon>
        <taxon>Thermodesulfobacteriota</taxon>
        <taxon>Desulfovibrionia</taxon>
        <taxon>Desulfovibrionales</taxon>
        <taxon>Desulfovibrionaceae</taxon>
        <taxon>Desulfobaculum</taxon>
    </lineage>
</organism>
<dbReference type="InterPro" id="IPR013785">
    <property type="entry name" value="Aldolase_TIM"/>
</dbReference>